<dbReference type="Proteomes" id="UP000784294">
    <property type="component" value="Unassembled WGS sequence"/>
</dbReference>
<evidence type="ECO:0000313" key="3">
    <source>
        <dbReference type="Proteomes" id="UP000784294"/>
    </source>
</evidence>
<dbReference type="Pfam" id="PF12774">
    <property type="entry name" value="AAA_6"/>
    <property type="match status" value="1"/>
</dbReference>
<dbReference type="EMBL" id="CAAALY010099945">
    <property type="protein sequence ID" value="VEL29058.1"/>
    <property type="molecule type" value="Genomic_DNA"/>
</dbReference>
<dbReference type="GO" id="GO:0060294">
    <property type="term" value="P:cilium movement involved in cell motility"/>
    <property type="evidence" value="ECO:0007669"/>
    <property type="project" value="TreeGrafter"/>
</dbReference>
<feature type="domain" description="Dynein heavy chain hydrolytic ATP-binding dynein motor region" evidence="1">
    <location>
        <begin position="1"/>
        <end position="49"/>
    </location>
</feature>
<dbReference type="GO" id="GO:0060271">
    <property type="term" value="P:cilium assembly"/>
    <property type="evidence" value="ECO:0007669"/>
    <property type="project" value="TreeGrafter"/>
</dbReference>
<accession>A0A3S5CKN7</accession>
<evidence type="ECO:0000313" key="2">
    <source>
        <dbReference type="EMBL" id="VEL29058.1"/>
    </source>
</evidence>
<dbReference type="GO" id="GO:0005868">
    <property type="term" value="C:cytoplasmic dynein complex"/>
    <property type="evidence" value="ECO:0007669"/>
    <property type="project" value="TreeGrafter"/>
</dbReference>
<dbReference type="OrthoDB" id="447173at2759"/>
<dbReference type="InterPro" id="IPR035699">
    <property type="entry name" value="AAA_6"/>
</dbReference>
<keyword evidence="3" id="KW-1185">Reference proteome</keyword>
<dbReference type="GO" id="GO:0005524">
    <property type="term" value="F:ATP binding"/>
    <property type="evidence" value="ECO:0007669"/>
    <property type="project" value="InterPro"/>
</dbReference>
<protein>
    <recommendedName>
        <fullName evidence="1">Dynein heavy chain hydrolytic ATP-binding dynein motor region domain-containing protein</fullName>
    </recommendedName>
</protein>
<dbReference type="Gene3D" id="3.40.50.300">
    <property type="entry name" value="P-loop containing nucleotide triphosphate hydrolases"/>
    <property type="match status" value="1"/>
</dbReference>
<dbReference type="AlphaFoldDB" id="A0A3S5CKN7"/>
<dbReference type="PANTHER" id="PTHR10676:SF352">
    <property type="entry name" value="CYTOPLASMIC DYNEIN 2 HEAVY CHAIN 1"/>
    <property type="match status" value="1"/>
</dbReference>
<gene>
    <name evidence="2" type="ORF">PXEA_LOCUS22498</name>
</gene>
<dbReference type="GO" id="GO:0035721">
    <property type="term" value="P:intraciliary retrograde transport"/>
    <property type="evidence" value="ECO:0007669"/>
    <property type="project" value="TreeGrafter"/>
</dbReference>
<name>A0A3S5CKN7_9PLAT</name>
<dbReference type="GO" id="GO:0051959">
    <property type="term" value="F:dynein light intermediate chain binding"/>
    <property type="evidence" value="ECO:0007669"/>
    <property type="project" value="InterPro"/>
</dbReference>
<dbReference type="GO" id="GO:0005930">
    <property type="term" value="C:axoneme"/>
    <property type="evidence" value="ECO:0007669"/>
    <property type="project" value="TreeGrafter"/>
</dbReference>
<dbReference type="GO" id="GO:0045505">
    <property type="term" value="F:dynein intermediate chain binding"/>
    <property type="evidence" value="ECO:0007669"/>
    <property type="project" value="InterPro"/>
</dbReference>
<organism evidence="2 3">
    <name type="scientific">Protopolystoma xenopodis</name>
    <dbReference type="NCBI Taxonomy" id="117903"/>
    <lineage>
        <taxon>Eukaryota</taxon>
        <taxon>Metazoa</taxon>
        <taxon>Spiralia</taxon>
        <taxon>Lophotrochozoa</taxon>
        <taxon>Platyhelminthes</taxon>
        <taxon>Monogenea</taxon>
        <taxon>Polyopisthocotylea</taxon>
        <taxon>Polystomatidea</taxon>
        <taxon>Polystomatidae</taxon>
        <taxon>Protopolystoma</taxon>
    </lineage>
</organism>
<dbReference type="InterPro" id="IPR027417">
    <property type="entry name" value="P-loop_NTPase"/>
</dbReference>
<comment type="caution">
    <text evidence="2">The sequence shown here is derived from an EMBL/GenBank/DDBJ whole genome shotgun (WGS) entry which is preliminary data.</text>
</comment>
<reference evidence="2" key="1">
    <citation type="submission" date="2018-11" db="EMBL/GenBank/DDBJ databases">
        <authorList>
            <consortium name="Pathogen Informatics"/>
        </authorList>
    </citation>
    <scope>NUCLEOTIDE SEQUENCE</scope>
</reference>
<proteinExistence type="predicted"/>
<dbReference type="GO" id="GO:0097729">
    <property type="term" value="C:9+2 motile cilium"/>
    <property type="evidence" value="ECO:0007669"/>
    <property type="project" value="TreeGrafter"/>
</dbReference>
<sequence length="58" mass="6587">MVFNCDEGIDVHSMGRIFIGIVKCGAWGCFDEFNRLEESVLSAISMQIQYHNFPNSDD</sequence>
<dbReference type="InterPro" id="IPR026983">
    <property type="entry name" value="DHC"/>
</dbReference>
<dbReference type="PANTHER" id="PTHR10676">
    <property type="entry name" value="DYNEIN HEAVY CHAIN FAMILY PROTEIN"/>
    <property type="match status" value="1"/>
</dbReference>
<evidence type="ECO:0000259" key="1">
    <source>
        <dbReference type="Pfam" id="PF12774"/>
    </source>
</evidence>
<dbReference type="GO" id="GO:0008569">
    <property type="term" value="F:minus-end-directed microtubule motor activity"/>
    <property type="evidence" value="ECO:0007669"/>
    <property type="project" value="TreeGrafter"/>
</dbReference>